<evidence type="ECO:0000313" key="3">
    <source>
        <dbReference type="Proteomes" id="UP000056109"/>
    </source>
</evidence>
<dbReference type="EMBL" id="LN606600">
    <property type="protein sequence ID" value="CEF40325.1"/>
    <property type="molecule type" value="Genomic_DNA"/>
</dbReference>
<evidence type="ECO:0000313" key="2">
    <source>
        <dbReference type="EMBL" id="CEF40325.1"/>
    </source>
</evidence>
<organism evidence="2 3">
    <name type="scientific">Acetobacter senegalensis</name>
    <dbReference type="NCBI Taxonomy" id="446692"/>
    <lineage>
        <taxon>Bacteria</taxon>
        <taxon>Pseudomonadati</taxon>
        <taxon>Pseudomonadota</taxon>
        <taxon>Alphaproteobacteria</taxon>
        <taxon>Acetobacterales</taxon>
        <taxon>Acetobacteraceae</taxon>
        <taxon>Acetobacter</taxon>
    </lineage>
</organism>
<proteinExistence type="predicted"/>
<dbReference type="AlphaFoldDB" id="A0A0U5B6Z5"/>
<dbReference type="PATRIC" id="fig|446692.3.peg.917"/>
<reference evidence="3" key="1">
    <citation type="submission" date="2014-09" db="EMBL/GenBank/DDBJ databases">
        <authorList>
            <person name="Illeghems K.G."/>
        </authorList>
    </citation>
    <scope>NUCLEOTIDE SEQUENCE [LARGE SCALE GENOMIC DNA]</scope>
    <source>
        <strain evidence="3">108B</strain>
    </source>
</reference>
<dbReference type="KEGG" id="asz:ASN_924"/>
<accession>A0A0U5B6Z5</accession>
<dbReference type="GeneID" id="34782060"/>
<dbReference type="Proteomes" id="UP000056109">
    <property type="component" value="Chromosome I"/>
</dbReference>
<protein>
    <submittedName>
        <fullName evidence="2">Putative tail-fiber/lysozyme protein</fullName>
    </submittedName>
</protein>
<keyword evidence="3" id="KW-1185">Reference proteome</keyword>
<sequence>MSETVLDELVIRLGLDTSSLQSDARQAVGVLDTLTQKTQTATSQSKKASKQAASSFSQTRKEALGLLGVLSGGRGLASLLKQMQGASQKTTLSGSSQQGGGAGQSSRSGFARGINRFSHAPHTMRAQASSRASGPKGPLLPLQRMQQQPSAFFYSYPSFRSRSTCPCAGSVKPLTTGSRSFIAS</sequence>
<gene>
    <name evidence="2" type="ORF">ASN_924</name>
</gene>
<dbReference type="RefSeq" id="WP_058987274.1">
    <property type="nucleotide sequence ID" value="NZ_LN606600.1"/>
</dbReference>
<feature type="region of interest" description="Disordered" evidence="1">
    <location>
        <begin position="86"/>
        <end position="110"/>
    </location>
</feature>
<name>A0A0U5B6Z5_9PROT</name>
<evidence type="ECO:0000256" key="1">
    <source>
        <dbReference type="SAM" id="MobiDB-lite"/>
    </source>
</evidence>
<feature type="region of interest" description="Disordered" evidence="1">
    <location>
        <begin position="122"/>
        <end position="144"/>
    </location>
</feature>